<feature type="chain" id="PRO_5021880896" evidence="1">
    <location>
        <begin position="26"/>
        <end position="373"/>
    </location>
</feature>
<evidence type="ECO:0000313" key="3">
    <source>
        <dbReference type="Proteomes" id="UP000317036"/>
    </source>
</evidence>
<reference evidence="2 3" key="1">
    <citation type="submission" date="2019-07" db="EMBL/GenBank/DDBJ databases">
        <authorList>
            <person name="Kim J."/>
        </authorList>
    </citation>
    <scope>NUCLEOTIDE SEQUENCE [LARGE SCALE GENOMIC DNA]</scope>
    <source>
        <strain evidence="2 3">JC52</strain>
    </source>
</reference>
<dbReference type="Gene3D" id="6.10.250.3150">
    <property type="match status" value="1"/>
</dbReference>
<accession>A0A559KC16</accession>
<sequence>MRKWALLVLLLWFCCVSVVPPPASWAEAESSNKELLQKGLTLFEIDQELTRITNRQDQLNAQLQITKTQIQAAAKATNEAKQHAAKVVRAYYMGDRDSLWLLFFSIRSLSDALSVLEYLQMILQNDQLAMGRHREALTKLQSLQSDQLKAQTELAQSKDKYLTERTRMVALQKEVDEQLARTKEAAKVQQEMVDLNRQWQDKGIPLFKTYFTALAQAMKQLPESFASGTGSGSSSGLMSGKNLTINPNGLSYTFQMTDQELNDYLKQKNELFRNMTFHFTTDQVIASGKQDDIAVTVKGTYQIATKEETNKTYIRYKIQELRFNDFTLPQSTVDALEKQFDLGIYPQNIASFLQVTGIKLEDSKMSIFFKLAL</sequence>
<evidence type="ECO:0000256" key="1">
    <source>
        <dbReference type="SAM" id="SignalP"/>
    </source>
</evidence>
<dbReference type="AlphaFoldDB" id="A0A559KC16"/>
<feature type="signal peptide" evidence="1">
    <location>
        <begin position="1"/>
        <end position="25"/>
    </location>
</feature>
<keyword evidence="3" id="KW-1185">Reference proteome</keyword>
<comment type="caution">
    <text evidence="2">The sequence shown here is derived from an EMBL/GenBank/DDBJ whole genome shotgun (WGS) entry which is preliminary data.</text>
</comment>
<dbReference type="Proteomes" id="UP000317036">
    <property type="component" value="Unassembled WGS sequence"/>
</dbReference>
<keyword evidence="1" id="KW-0732">Signal</keyword>
<name>A0A559KC16_9BACL</name>
<gene>
    <name evidence="2" type="ORF">FPZ49_12850</name>
</gene>
<dbReference type="EMBL" id="VNJI01000013">
    <property type="protein sequence ID" value="TVY09671.1"/>
    <property type="molecule type" value="Genomic_DNA"/>
</dbReference>
<dbReference type="OrthoDB" id="2657928at2"/>
<proteinExistence type="predicted"/>
<protein>
    <submittedName>
        <fullName evidence="2">Uncharacterized protein</fullName>
    </submittedName>
</protein>
<evidence type="ECO:0000313" key="2">
    <source>
        <dbReference type="EMBL" id="TVY09671.1"/>
    </source>
</evidence>
<organism evidence="2 3">
    <name type="scientific">Paenibacillus cremeus</name>
    <dbReference type="NCBI Taxonomy" id="2163881"/>
    <lineage>
        <taxon>Bacteria</taxon>
        <taxon>Bacillati</taxon>
        <taxon>Bacillota</taxon>
        <taxon>Bacilli</taxon>
        <taxon>Bacillales</taxon>
        <taxon>Paenibacillaceae</taxon>
        <taxon>Paenibacillus</taxon>
    </lineage>
</organism>